<protein>
    <submittedName>
        <fullName evidence="2">DUF6660 family protein</fullName>
    </submittedName>
</protein>
<keyword evidence="1" id="KW-0732">Signal</keyword>
<proteinExistence type="predicted"/>
<reference evidence="3" key="1">
    <citation type="journal article" date="2019" name="Int. J. Syst. Evol. Microbiol.">
        <title>The Global Catalogue of Microorganisms (GCM) 10K type strain sequencing project: providing services to taxonomists for standard genome sequencing and annotation.</title>
        <authorList>
            <consortium name="The Broad Institute Genomics Platform"/>
            <consortium name="The Broad Institute Genome Sequencing Center for Infectious Disease"/>
            <person name="Wu L."/>
            <person name="Ma J."/>
        </authorList>
    </citation>
    <scope>NUCLEOTIDE SEQUENCE [LARGE SCALE GENOMIC DNA]</scope>
    <source>
        <strain evidence="3">KCTC 22209</strain>
    </source>
</reference>
<gene>
    <name evidence="2" type="ORF">ACFS6I_09045</name>
</gene>
<evidence type="ECO:0000313" key="3">
    <source>
        <dbReference type="Proteomes" id="UP001597509"/>
    </source>
</evidence>
<dbReference type="RefSeq" id="WP_380919788.1">
    <property type="nucleotide sequence ID" value="NZ_JBHUPE010000004.1"/>
</dbReference>
<organism evidence="2 3">
    <name type="scientific">Sphingobacterium anhuiense</name>
    <dbReference type="NCBI Taxonomy" id="493780"/>
    <lineage>
        <taxon>Bacteria</taxon>
        <taxon>Pseudomonadati</taxon>
        <taxon>Bacteroidota</taxon>
        <taxon>Sphingobacteriia</taxon>
        <taxon>Sphingobacteriales</taxon>
        <taxon>Sphingobacteriaceae</taxon>
        <taxon>Sphingobacterium</taxon>
    </lineage>
</organism>
<dbReference type="Pfam" id="PF20365">
    <property type="entry name" value="DUF6660"/>
    <property type="match status" value="1"/>
</dbReference>
<sequence length="103" mass="11681">MKIFVYILCLYFIGLTMVPCADQVQEATAIHIAGTKDKGHSDEHQDYCSPFCICSCCSTVLNIEQTNTISFIIVLLESKRKIAYETNLYSFDYSSIWQPPQLA</sequence>
<evidence type="ECO:0000313" key="2">
    <source>
        <dbReference type="EMBL" id="MFD2904068.1"/>
    </source>
</evidence>
<name>A0ABW5YWK7_9SPHI</name>
<dbReference type="Proteomes" id="UP001597509">
    <property type="component" value="Unassembled WGS sequence"/>
</dbReference>
<dbReference type="InterPro" id="IPR046601">
    <property type="entry name" value="DUF6660"/>
</dbReference>
<evidence type="ECO:0000256" key="1">
    <source>
        <dbReference type="SAM" id="SignalP"/>
    </source>
</evidence>
<accession>A0ABW5YWK7</accession>
<dbReference type="EMBL" id="JBHUPE010000004">
    <property type="protein sequence ID" value="MFD2904068.1"/>
    <property type="molecule type" value="Genomic_DNA"/>
</dbReference>
<feature type="signal peptide" evidence="1">
    <location>
        <begin position="1"/>
        <end position="21"/>
    </location>
</feature>
<comment type="caution">
    <text evidence="2">The sequence shown here is derived from an EMBL/GenBank/DDBJ whole genome shotgun (WGS) entry which is preliminary data.</text>
</comment>
<feature type="chain" id="PRO_5045301066" evidence="1">
    <location>
        <begin position="22"/>
        <end position="103"/>
    </location>
</feature>
<keyword evidence="3" id="KW-1185">Reference proteome</keyword>